<dbReference type="InterPro" id="IPR051319">
    <property type="entry name" value="Oligoribo/pAp-PDE_c-di-AMP_PDE"/>
</dbReference>
<evidence type="ECO:0000313" key="3">
    <source>
        <dbReference type="EMBL" id="RZD13943.1"/>
    </source>
</evidence>
<accession>A0A519B9G6</accession>
<proteinExistence type="predicted"/>
<reference evidence="3 4" key="1">
    <citation type="submission" date="2019-01" db="EMBL/GenBank/DDBJ databases">
        <title>Insights into ecological role of a new deltaproteobacterial order Candidatus Sinidesulfobacterales (Sva0485) by metagenomics and metatranscriptomics.</title>
        <authorList>
            <person name="Tan S."/>
            <person name="Liu J."/>
            <person name="Fang Y."/>
            <person name="Hedlund B.P."/>
            <person name="Lian Z.H."/>
            <person name="Huang L.Y."/>
            <person name="Li J.T."/>
            <person name="Huang L.N."/>
            <person name="Li W.J."/>
            <person name="Jiang H.C."/>
            <person name="Dong H.L."/>
            <person name="Shu W.S."/>
        </authorList>
    </citation>
    <scope>NUCLEOTIDE SEQUENCE [LARGE SCALE GENOMIC DNA]</scope>
    <source>
        <strain evidence="3">AP3</strain>
    </source>
</reference>
<evidence type="ECO:0000313" key="4">
    <source>
        <dbReference type="Proteomes" id="UP000320813"/>
    </source>
</evidence>
<sequence>MIHEIKEYSNVDIIDLKNSTNDIFHVIETSKKILIATHENPEGDAISSVIAAALFLRSLDKEVFLYNKDSIPNNLKFLPWAEKFLNEFPREPIDLLIVVDCGEFSRIGANFEHLSGINRIINIDHHFTNTRFGHSNLVIPDASSTGEILFYLFLSYAAHENKIPYSPYDSFLNGKLNEPLPCNLDERNKILSKINGEIALALYTSILTDTGSFHYSSANKRSFYICSVLNEYDINPSKIATEIFETKPAEMYILLGKSLGTLEFAADGKVASMVGTKKMINDILQKADGYRVNGLYENFVNYPRSIQGVEIAIFFREVSFNEYRLNFRSKSYANVAKVAERFGGGGHKFAAGCKASGDLNEIKKEVYKYCEEVL</sequence>
<dbReference type="PANTHER" id="PTHR47618:SF1">
    <property type="entry name" value="BIFUNCTIONAL OLIGORIBONUCLEASE AND PAP PHOSPHATASE NRNA"/>
    <property type="match status" value="1"/>
</dbReference>
<feature type="domain" description="DDH" evidence="1">
    <location>
        <begin position="32"/>
        <end position="162"/>
    </location>
</feature>
<dbReference type="InterPro" id="IPR001667">
    <property type="entry name" value="DDH_dom"/>
</dbReference>
<evidence type="ECO:0000259" key="2">
    <source>
        <dbReference type="Pfam" id="PF02272"/>
    </source>
</evidence>
<name>A0A519B9G6_9DELT</name>
<protein>
    <submittedName>
        <fullName evidence="3">Bifunctional oligoribonuclease/PAP phosphatase NrnA</fullName>
    </submittedName>
</protein>
<dbReference type="InterPro" id="IPR038763">
    <property type="entry name" value="DHH_sf"/>
</dbReference>
<dbReference type="SUPFAM" id="SSF64182">
    <property type="entry name" value="DHH phosphoesterases"/>
    <property type="match status" value="1"/>
</dbReference>
<dbReference type="Pfam" id="PF01368">
    <property type="entry name" value="DHH"/>
    <property type="match status" value="1"/>
</dbReference>
<comment type="caution">
    <text evidence="3">The sequence shown here is derived from an EMBL/GenBank/DDBJ whole genome shotgun (WGS) entry which is preliminary data.</text>
</comment>
<dbReference type="PANTHER" id="PTHR47618">
    <property type="entry name" value="BIFUNCTIONAL OLIGORIBONUCLEASE AND PAP PHOSPHATASE NRNA"/>
    <property type="match status" value="1"/>
</dbReference>
<gene>
    <name evidence="3" type="ORF">EVJ47_08415</name>
</gene>
<feature type="domain" description="DHHA1" evidence="2">
    <location>
        <begin position="297"/>
        <end position="371"/>
    </location>
</feature>
<evidence type="ECO:0000259" key="1">
    <source>
        <dbReference type="Pfam" id="PF01368"/>
    </source>
</evidence>
<dbReference type="Gene3D" id="3.90.1640.10">
    <property type="entry name" value="inorganic pyrophosphatase (n-terminal core)"/>
    <property type="match status" value="2"/>
</dbReference>
<dbReference type="Pfam" id="PF02272">
    <property type="entry name" value="DHHA1"/>
    <property type="match status" value="1"/>
</dbReference>
<dbReference type="EMBL" id="SGBD01000005">
    <property type="protein sequence ID" value="RZD13943.1"/>
    <property type="molecule type" value="Genomic_DNA"/>
</dbReference>
<dbReference type="Proteomes" id="UP000320813">
    <property type="component" value="Unassembled WGS sequence"/>
</dbReference>
<dbReference type="GO" id="GO:0003676">
    <property type="term" value="F:nucleic acid binding"/>
    <property type="evidence" value="ECO:0007669"/>
    <property type="project" value="InterPro"/>
</dbReference>
<dbReference type="Gene3D" id="3.10.310.30">
    <property type="match status" value="1"/>
</dbReference>
<dbReference type="AlphaFoldDB" id="A0A519B9G6"/>
<dbReference type="InterPro" id="IPR003156">
    <property type="entry name" value="DHHA1_dom"/>
</dbReference>
<organism evidence="3 4">
    <name type="scientific">Candidatus Acidulodesulfobacterium ferriphilum</name>
    <dbReference type="NCBI Taxonomy" id="2597223"/>
    <lineage>
        <taxon>Bacteria</taxon>
        <taxon>Deltaproteobacteria</taxon>
        <taxon>Candidatus Acidulodesulfobacterales</taxon>
        <taxon>Candidatus Acidulodesulfobacterium</taxon>
    </lineage>
</organism>